<proteinExistence type="predicted"/>
<protein>
    <submittedName>
        <fullName evidence="2">Uncharacterized protein</fullName>
    </submittedName>
</protein>
<evidence type="ECO:0000313" key="2">
    <source>
        <dbReference type="EMBL" id="QHT90671.1"/>
    </source>
</evidence>
<name>A0A6C0IC73_9ZZZZ</name>
<keyword evidence="1" id="KW-0812">Transmembrane</keyword>
<organism evidence="2">
    <name type="scientific">viral metagenome</name>
    <dbReference type="NCBI Taxonomy" id="1070528"/>
    <lineage>
        <taxon>unclassified sequences</taxon>
        <taxon>metagenomes</taxon>
        <taxon>organismal metagenomes</taxon>
    </lineage>
</organism>
<dbReference type="AlphaFoldDB" id="A0A6C0IC73"/>
<keyword evidence="1" id="KW-1133">Transmembrane helix</keyword>
<sequence>MQQKQNQSKTAGAIIFGVLLLIVMIIVILIQLTIVITYFMTQNRGRCVYKDENGSCICKWTNKKSCDSVEGMYNTNLSCEDGFAALCGAIPPYPTSTPTSSE</sequence>
<feature type="transmembrane region" description="Helical" evidence="1">
    <location>
        <begin position="12"/>
        <end position="40"/>
    </location>
</feature>
<keyword evidence="1" id="KW-0472">Membrane</keyword>
<accession>A0A6C0IC73</accession>
<evidence type="ECO:0000256" key="1">
    <source>
        <dbReference type="SAM" id="Phobius"/>
    </source>
</evidence>
<dbReference type="EMBL" id="MN740156">
    <property type="protein sequence ID" value="QHT90671.1"/>
    <property type="molecule type" value="Genomic_DNA"/>
</dbReference>
<reference evidence="2" key="1">
    <citation type="journal article" date="2020" name="Nature">
        <title>Giant virus diversity and host interactions through global metagenomics.</title>
        <authorList>
            <person name="Schulz F."/>
            <person name="Roux S."/>
            <person name="Paez-Espino D."/>
            <person name="Jungbluth S."/>
            <person name="Walsh D.A."/>
            <person name="Denef V.J."/>
            <person name="McMahon K.D."/>
            <person name="Konstantinidis K.T."/>
            <person name="Eloe-Fadrosh E.A."/>
            <person name="Kyrpides N.C."/>
            <person name="Woyke T."/>
        </authorList>
    </citation>
    <scope>NUCLEOTIDE SEQUENCE</scope>
    <source>
        <strain evidence="2">GVMAG-M-3300023184-71</strain>
    </source>
</reference>